<evidence type="ECO:0000313" key="3">
    <source>
        <dbReference type="EMBL" id="KAL3428337.1"/>
    </source>
</evidence>
<proteinExistence type="predicted"/>
<organism evidence="3 4">
    <name type="scientific">Phlyctema vagabunda</name>
    <dbReference type="NCBI Taxonomy" id="108571"/>
    <lineage>
        <taxon>Eukaryota</taxon>
        <taxon>Fungi</taxon>
        <taxon>Dikarya</taxon>
        <taxon>Ascomycota</taxon>
        <taxon>Pezizomycotina</taxon>
        <taxon>Leotiomycetes</taxon>
        <taxon>Helotiales</taxon>
        <taxon>Dermateaceae</taxon>
        <taxon>Phlyctema</taxon>
    </lineage>
</organism>
<feature type="domain" description="C2H2-type" evidence="2">
    <location>
        <begin position="414"/>
        <end position="443"/>
    </location>
</feature>
<dbReference type="PANTHER" id="PTHR46179">
    <property type="entry name" value="ZINC FINGER PROTEIN"/>
    <property type="match status" value="1"/>
</dbReference>
<dbReference type="InterPro" id="IPR036236">
    <property type="entry name" value="Znf_C2H2_sf"/>
</dbReference>
<dbReference type="EMBL" id="JBFCZG010000001">
    <property type="protein sequence ID" value="KAL3428337.1"/>
    <property type="molecule type" value="Genomic_DNA"/>
</dbReference>
<feature type="domain" description="C2H2-type" evidence="2">
    <location>
        <begin position="383"/>
        <end position="408"/>
    </location>
</feature>
<accession>A0ABR4PY83</accession>
<dbReference type="SMART" id="SM00355">
    <property type="entry name" value="ZnF_C2H2"/>
    <property type="match status" value="3"/>
</dbReference>
<reference evidence="3 4" key="1">
    <citation type="submission" date="2024-06" db="EMBL/GenBank/DDBJ databases">
        <title>Complete genome of Phlyctema vagabunda strain 19-DSS-EL-015.</title>
        <authorList>
            <person name="Fiorenzani C."/>
        </authorList>
    </citation>
    <scope>NUCLEOTIDE SEQUENCE [LARGE SCALE GENOMIC DNA]</scope>
    <source>
        <strain evidence="3 4">19-DSS-EL-015</strain>
    </source>
</reference>
<name>A0ABR4PY83_9HELO</name>
<keyword evidence="4" id="KW-1185">Reference proteome</keyword>
<feature type="region of interest" description="Disordered" evidence="1">
    <location>
        <begin position="1"/>
        <end position="76"/>
    </location>
</feature>
<evidence type="ECO:0000313" key="4">
    <source>
        <dbReference type="Proteomes" id="UP001629113"/>
    </source>
</evidence>
<dbReference type="SUPFAM" id="SSF57667">
    <property type="entry name" value="beta-beta-alpha zinc fingers"/>
    <property type="match status" value="1"/>
</dbReference>
<feature type="compositionally biased region" description="Polar residues" evidence="1">
    <location>
        <begin position="318"/>
        <end position="335"/>
    </location>
</feature>
<feature type="region of interest" description="Disordered" evidence="1">
    <location>
        <begin position="154"/>
        <end position="335"/>
    </location>
</feature>
<dbReference type="Gene3D" id="3.30.160.60">
    <property type="entry name" value="Classic Zinc Finger"/>
    <property type="match status" value="1"/>
</dbReference>
<feature type="compositionally biased region" description="Pro residues" evidence="1">
    <location>
        <begin position="44"/>
        <end position="54"/>
    </location>
</feature>
<dbReference type="InterPro" id="IPR013087">
    <property type="entry name" value="Znf_C2H2_type"/>
</dbReference>
<evidence type="ECO:0000256" key="1">
    <source>
        <dbReference type="SAM" id="MobiDB-lite"/>
    </source>
</evidence>
<feature type="compositionally biased region" description="Basic and acidic residues" evidence="1">
    <location>
        <begin position="176"/>
        <end position="186"/>
    </location>
</feature>
<protein>
    <submittedName>
        <fullName evidence="3">C2H2 type zinc finger protein</fullName>
    </submittedName>
</protein>
<gene>
    <name evidence="3" type="ORF">PVAG01_01846</name>
</gene>
<comment type="caution">
    <text evidence="3">The sequence shown here is derived from an EMBL/GenBank/DDBJ whole genome shotgun (WGS) entry which is preliminary data.</text>
</comment>
<dbReference type="PANTHER" id="PTHR46179:SF19">
    <property type="entry name" value="C2H2 FINGER DOMAIN TRANSCRIPTION FACTOR (EUROFUNG)-RELATED"/>
    <property type="match status" value="1"/>
</dbReference>
<sequence length="506" mass="53675">MTTVENPSHAPPPPPVEDNHSVYGSDDGNLRDSPLLKPMRPNLEPSPSPPPAVPLQPSSAESSPRTKPSKIRASQGDAVLVSIMDGGKHPEIAIGAGNEPLASDDESSGNSIKAVELDFSGKGDLRKAKDGDLGLGAAKFHLTALAANALAHPASNAPEDSMKNVDGRRALPVPGPERDATEDARSRIPSISTNYIVPPINGRGPASPGAGMKVESPTSTAGELPPIQVVSPQAGPNGLGPTPITLPGLRDQLGDLSSLGEPTPPGDSASFAQSPPRRHPHRFSTATSIAGQASPPPLSPSDTFHRELPSPGRGAGSAVTSFYTSPNYRRSSQVDNSTYGAVIDYSSSNTETPSTDHSASTPAMIGIDRMSIDGITNPQIGGFQCMYPGCTAQPFQTQYLLNSHANVHSSNRPHYCQVKGCPRSEGGKGFKRKNEMIRHGLVHDSPGYVCPFCPDREHKYPRPDNLQRHVRVHHVDKDKDDPQLRDVLAQRPEGPSRGRRRRGTAT</sequence>
<feature type="compositionally biased region" description="Basic residues" evidence="1">
    <location>
        <begin position="497"/>
        <end position="506"/>
    </location>
</feature>
<dbReference type="InterPro" id="IPR051061">
    <property type="entry name" value="Zinc_finger_trans_reg"/>
</dbReference>
<feature type="region of interest" description="Disordered" evidence="1">
    <location>
        <begin position="474"/>
        <end position="506"/>
    </location>
</feature>
<feature type="compositionally biased region" description="Basic and acidic residues" evidence="1">
    <location>
        <begin position="160"/>
        <end position="169"/>
    </location>
</feature>
<evidence type="ECO:0000259" key="2">
    <source>
        <dbReference type="SMART" id="SM00355"/>
    </source>
</evidence>
<dbReference type="Proteomes" id="UP001629113">
    <property type="component" value="Unassembled WGS sequence"/>
</dbReference>
<feature type="compositionally biased region" description="Basic and acidic residues" evidence="1">
    <location>
        <begin position="474"/>
        <end position="484"/>
    </location>
</feature>
<feature type="domain" description="C2H2-type" evidence="2">
    <location>
        <begin position="448"/>
        <end position="473"/>
    </location>
</feature>